<dbReference type="GO" id="GO:0016114">
    <property type="term" value="P:terpenoid biosynthetic process"/>
    <property type="evidence" value="ECO:0007669"/>
    <property type="project" value="InterPro"/>
</dbReference>
<comment type="cofactor">
    <cofactor evidence="1">
        <name>Mg(2+)</name>
        <dbReference type="ChEBI" id="CHEBI:18420"/>
    </cofactor>
</comment>
<dbReference type="GO" id="GO:0008661">
    <property type="term" value="F:1-deoxy-D-xylulose-5-phosphate synthase activity"/>
    <property type="evidence" value="ECO:0007669"/>
    <property type="project" value="InterPro"/>
</dbReference>
<accession>A0AB37DEJ0</accession>
<evidence type="ECO:0000313" key="8">
    <source>
        <dbReference type="Proteomes" id="UP000464915"/>
    </source>
</evidence>
<dbReference type="Pfam" id="PF02779">
    <property type="entry name" value="Transket_pyr"/>
    <property type="match status" value="1"/>
</dbReference>
<evidence type="ECO:0000256" key="4">
    <source>
        <dbReference type="ARBA" id="ARBA00022842"/>
    </source>
</evidence>
<evidence type="ECO:0000313" key="7">
    <source>
        <dbReference type="EMBL" id="QHQ67642.1"/>
    </source>
</evidence>
<sequence>MFGLNEIKENYPKHYKDVGIAEQESIAFVAGAVKGGITPIWFENSTLLQRAYDQLSHDVATNDLPVVMVVIGGGVTNTSKTHVGVFDNMMIANWPN</sequence>
<keyword evidence="4" id="KW-0460">Magnesium</keyword>
<evidence type="ECO:0000259" key="6">
    <source>
        <dbReference type="Pfam" id="PF02779"/>
    </source>
</evidence>
<proteinExistence type="predicted"/>
<dbReference type="SUPFAM" id="SSF52518">
    <property type="entry name" value="Thiamin diphosphate-binding fold (THDP-binding)"/>
    <property type="match status" value="1"/>
</dbReference>
<dbReference type="InterPro" id="IPR029061">
    <property type="entry name" value="THDP-binding"/>
</dbReference>
<comment type="subunit">
    <text evidence="2">Homodimer.</text>
</comment>
<reference evidence="7 8" key="1">
    <citation type="submission" date="2019-12" db="EMBL/GenBank/DDBJ databases">
        <title>Complete Genome Sequences of Lactobacillus strains, C25 and P38, Isolated from Chicken Cecum.</title>
        <authorList>
            <person name="Hassan H.M."/>
            <person name="Mendoza M."/>
            <person name="Rezvani M."/>
            <person name="Koci M.D."/>
            <person name="Dickey A.N."/>
            <person name="Scholl E.H."/>
        </authorList>
    </citation>
    <scope>NUCLEOTIDE SEQUENCE [LARGE SCALE GENOMIC DNA]</scope>
    <source>
        <strain evidence="7 8">C25</strain>
    </source>
</reference>
<dbReference type="PANTHER" id="PTHR43322:SF1">
    <property type="entry name" value="1-DEOXY-D-XYLULOSE-5-PHOSPHATE SYNTHASE"/>
    <property type="match status" value="1"/>
</dbReference>
<dbReference type="PANTHER" id="PTHR43322">
    <property type="entry name" value="1-D-DEOXYXYLULOSE 5-PHOSPHATE SYNTHASE-RELATED"/>
    <property type="match status" value="1"/>
</dbReference>
<evidence type="ECO:0000256" key="5">
    <source>
        <dbReference type="ARBA" id="ARBA00023052"/>
    </source>
</evidence>
<organism evidence="7 8">
    <name type="scientific">Lactobacillus crispatus</name>
    <dbReference type="NCBI Taxonomy" id="47770"/>
    <lineage>
        <taxon>Bacteria</taxon>
        <taxon>Bacillati</taxon>
        <taxon>Bacillota</taxon>
        <taxon>Bacilli</taxon>
        <taxon>Lactobacillales</taxon>
        <taxon>Lactobacillaceae</taxon>
        <taxon>Lactobacillus</taxon>
    </lineage>
</organism>
<dbReference type="EMBL" id="CP047142">
    <property type="protein sequence ID" value="QHQ67642.1"/>
    <property type="molecule type" value="Genomic_DNA"/>
</dbReference>
<keyword evidence="3" id="KW-0808">Transferase</keyword>
<evidence type="ECO:0000256" key="3">
    <source>
        <dbReference type="ARBA" id="ARBA00022679"/>
    </source>
</evidence>
<dbReference type="GO" id="GO:0019288">
    <property type="term" value="P:isopentenyl diphosphate biosynthetic process, methylerythritol 4-phosphate pathway"/>
    <property type="evidence" value="ECO:0007669"/>
    <property type="project" value="TreeGrafter"/>
</dbReference>
<evidence type="ECO:0000256" key="1">
    <source>
        <dbReference type="ARBA" id="ARBA00001946"/>
    </source>
</evidence>
<evidence type="ECO:0000256" key="2">
    <source>
        <dbReference type="ARBA" id="ARBA00011738"/>
    </source>
</evidence>
<dbReference type="GO" id="GO:0005829">
    <property type="term" value="C:cytosol"/>
    <property type="evidence" value="ECO:0007669"/>
    <property type="project" value="TreeGrafter"/>
</dbReference>
<keyword evidence="5" id="KW-0786">Thiamine pyrophosphate</keyword>
<dbReference type="RefSeq" id="WP_081307112.1">
    <property type="nucleotide sequence ID" value="NZ_CP047142.1"/>
</dbReference>
<dbReference type="InterPro" id="IPR005477">
    <property type="entry name" value="Dxylulose-5-P_synthase"/>
</dbReference>
<protein>
    <recommendedName>
        <fullName evidence="6">Transketolase-like pyrimidine-binding domain-containing protein</fullName>
    </recommendedName>
</protein>
<dbReference type="Gene3D" id="3.40.50.970">
    <property type="match status" value="1"/>
</dbReference>
<dbReference type="Proteomes" id="UP000464915">
    <property type="component" value="Chromosome"/>
</dbReference>
<name>A0AB37DEJ0_9LACO</name>
<gene>
    <name evidence="7" type="ORF">GSR61_03155</name>
</gene>
<feature type="domain" description="Transketolase-like pyrimidine-binding" evidence="6">
    <location>
        <begin position="12"/>
        <end position="96"/>
    </location>
</feature>
<dbReference type="InterPro" id="IPR005475">
    <property type="entry name" value="Transketolase-like_Pyr-bd"/>
</dbReference>
<dbReference type="AlphaFoldDB" id="A0AB37DEJ0"/>